<sequence>MEQLNEDEIEFFEFLPMSFTNELQEALQECLNDVTQHYHLHHKIQTYISDSFKKNLFIFNSFVLRNILKFPANFKLERKVTDKTIQADISGMVEALRLKQEKVLQLSTAVQELRTKIAIQKTRNDGYRSLLQNKTKFGDLCTGAKEIKVFLRETNDLFEKYQNIGKRRDCEFEKLMEYKNIKSEYYKNERAKLLEIADFEALENLNKLI</sequence>
<dbReference type="GeneID" id="19881084"/>
<name>L2GPV0_VITCO</name>
<evidence type="ECO:0000313" key="1">
    <source>
        <dbReference type="EMBL" id="ELA42614.1"/>
    </source>
</evidence>
<dbReference type="OrthoDB" id="2190706at2759"/>
<organism evidence="1 2">
    <name type="scientific">Vittaforma corneae (strain ATCC 50505)</name>
    <name type="common">Microsporidian parasite</name>
    <name type="synonym">Nosema corneum</name>
    <dbReference type="NCBI Taxonomy" id="993615"/>
    <lineage>
        <taxon>Eukaryota</taxon>
        <taxon>Fungi</taxon>
        <taxon>Fungi incertae sedis</taxon>
        <taxon>Microsporidia</taxon>
        <taxon>Nosematidae</taxon>
        <taxon>Vittaforma</taxon>
    </lineage>
</organism>
<dbReference type="OMA" id="GFVPCSF"/>
<proteinExistence type="predicted"/>
<dbReference type="VEuPathDB" id="MicrosporidiaDB:VICG_00366"/>
<gene>
    <name evidence="1" type="ORF">VICG_00366</name>
</gene>
<evidence type="ECO:0000313" key="2">
    <source>
        <dbReference type="Proteomes" id="UP000011082"/>
    </source>
</evidence>
<dbReference type="HOGENOM" id="CLU_1288889_0_0_1"/>
<reference evidence="2" key="1">
    <citation type="submission" date="2011-05" db="EMBL/GenBank/DDBJ databases">
        <title>The genome sequence of Vittaforma corneae strain ATCC 50505.</title>
        <authorList>
            <consortium name="The Broad Institute Genome Sequencing Platform"/>
            <person name="Cuomo C."/>
            <person name="Didier E."/>
            <person name="Bowers L."/>
            <person name="Young S.K."/>
            <person name="Zeng Q."/>
            <person name="Gargeya S."/>
            <person name="Fitzgerald M."/>
            <person name="Haas B."/>
            <person name="Abouelleil A."/>
            <person name="Alvarado L."/>
            <person name="Arachchi H.M."/>
            <person name="Berlin A."/>
            <person name="Chapman S.B."/>
            <person name="Gearin G."/>
            <person name="Goldberg J."/>
            <person name="Griggs A."/>
            <person name="Gujja S."/>
            <person name="Hansen M."/>
            <person name="Heiman D."/>
            <person name="Howarth C."/>
            <person name="Larimer J."/>
            <person name="Lui A."/>
            <person name="MacDonald P.J.P."/>
            <person name="McCowen C."/>
            <person name="Montmayeur A."/>
            <person name="Murphy C."/>
            <person name="Neiman D."/>
            <person name="Pearson M."/>
            <person name="Priest M."/>
            <person name="Roberts A."/>
            <person name="Saif S."/>
            <person name="Shea T."/>
            <person name="Sisk P."/>
            <person name="Stolte C."/>
            <person name="Sykes S."/>
            <person name="Wortman J."/>
            <person name="Nusbaum C."/>
            <person name="Birren B."/>
        </authorList>
    </citation>
    <scope>NUCLEOTIDE SEQUENCE [LARGE SCALE GENOMIC DNA]</scope>
    <source>
        <strain evidence="2">ATCC 50505</strain>
    </source>
</reference>
<protein>
    <submittedName>
        <fullName evidence="1">Uncharacterized protein</fullName>
    </submittedName>
</protein>
<dbReference type="EMBL" id="JH370131">
    <property type="protein sequence ID" value="ELA42614.1"/>
    <property type="molecule type" value="Genomic_DNA"/>
</dbReference>
<dbReference type="Proteomes" id="UP000011082">
    <property type="component" value="Unassembled WGS sequence"/>
</dbReference>
<dbReference type="AlphaFoldDB" id="L2GPV0"/>
<dbReference type="RefSeq" id="XP_007603819.1">
    <property type="nucleotide sequence ID" value="XM_007603757.1"/>
</dbReference>
<keyword evidence="2" id="KW-1185">Reference proteome</keyword>
<dbReference type="InParanoid" id="L2GPV0"/>
<accession>L2GPV0</accession>